<gene>
    <name evidence="6" type="ORF">CWE21_01555</name>
</gene>
<reference evidence="7" key="1">
    <citation type="journal article" date="2018" name="Front. Microbiol.">
        <title>Genome-Based Analysis Reveals the Taxonomy and Diversity of the Family Idiomarinaceae.</title>
        <authorList>
            <person name="Liu Y."/>
            <person name="Lai Q."/>
            <person name="Shao Z."/>
        </authorList>
    </citation>
    <scope>NUCLEOTIDE SEQUENCE [LARGE SCALE GENOMIC DNA]</scope>
    <source>
        <strain evidence="7">SW15</strain>
    </source>
</reference>
<name>A0A432XQ39_9GAMM</name>
<keyword evidence="7" id="KW-1185">Reference proteome</keyword>
<comment type="caution">
    <text evidence="6">The sequence shown here is derived from an EMBL/GenBank/DDBJ whole genome shotgun (WGS) entry which is preliminary data.</text>
</comment>
<dbReference type="AlphaFoldDB" id="A0A432XQ39"/>
<dbReference type="PANTHER" id="PTHR30537:SF58">
    <property type="entry name" value="HTH-TYPE TRANSCRIPTIONAL REGULATOR PERR"/>
    <property type="match status" value="1"/>
</dbReference>
<feature type="domain" description="HTH lysR-type" evidence="5">
    <location>
        <begin position="12"/>
        <end position="69"/>
    </location>
</feature>
<dbReference type="GO" id="GO:0006351">
    <property type="term" value="P:DNA-templated transcription"/>
    <property type="evidence" value="ECO:0007669"/>
    <property type="project" value="TreeGrafter"/>
</dbReference>
<protein>
    <recommendedName>
        <fullName evidence="5">HTH lysR-type domain-containing protein</fullName>
    </recommendedName>
</protein>
<dbReference type="InterPro" id="IPR036388">
    <property type="entry name" value="WH-like_DNA-bd_sf"/>
</dbReference>
<evidence type="ECO:0000256" key="2">
    <source>
        <dbReference type="ARBA" id="ARBA00023015"/>
    </source>
</evidence>
<dbReference type="PROSITE" id="PS50931">
    <property type="entry name" value="HTH_LYSR"/>
    <property type="match status" value="1"/>
</dbReference>
<dbReference type="InterPro" id="IPR000847">
    <property type="entry name" value="LysR_HTH_N"/>
</dbReference>
<dbReference type="Gene3D" id="1.10.10.10">
    <property type="entry name" value="Winged helix-like DNA-binding domain superfamily/Winged helix DNA-binding domain"/>
    <property type="match status" value="1"/>
</dbReference>
<sequence length="301" mass="33480">MLRSVIVLLKNYSLNALRVFAVAANTNSFKHAAQQLGLSQSAVTRHIQTLEEQLGTQLFHRDNRVHALTPAGELLGGQLLALFQQLEQSVERARVSGDEALTTLRIYVPNSFLRWWLASRLADFTAIYPHIRLQLDTYDEALAEQQQAAIAQGVQQGAFDLALVHGRIKDRNLKQQSLYTPRYAPVQASSSENASGNWWVQPQSAIWQAFRSAYPDQAQRLPVQAVAKPSIGLELVSNGTGATLVDTLYLQHASLQNLQANEATSIVSKQDVFYVTKQAARHPVAVVAFSKWLQNRVQQSL</sequence>
<evidence type="ECO:0000259" key="5">
    <source>
        <dbReference type="PROSITE" id="PS50931"/>
    </source>
</evidence>
<dbReference type="Pfam" id="PF03466">
    <property type="entry name" value="LysR_substrate"/>
    <property type="match status" value="1"/>
</dbReference>
<dbReference type="Pfam" id="PF00126">
    <property type="entry name" value="HTH_1"/>
    <property type="match status" value="1"/>
</dbReference>
<keyword evidence="3" id="KW-0238">DNA-binding</keyword>
<dbReference type="Proteomes" id="UP000286678">
    <property type="component" value="Unassembled WGS sequence"/>
</dbReference>
<evidence type="ECO:0000256" key="4">
    <source>
        <dbReference type="ARBA" id="ARBA00023163"/>
    </source>
</evidence>
<dbReference type="GO" id="GO:0043565">
    <property type="term" value="F:sequence-specific DNA binding"/>
    <property type="evidence" value="ECO:0007669"/>
    <property type="project" value="TreeGrafter"/>
</dbReference>
<evidence type="ECO:0000256" key="1">
    <source>
        <dbReference type="ARBA" id="ARBA00009437"/>
    </source>
</evidence>
<dbReference type="FunFam" id="1.10.10.10:FF:000001">
    <property type="entry name" value="LysR family transcriptional regulator"/>
    <property type="match status" value="1"/>
</dbReference>
<comment type="similarity">
    <text evidence="1">Belongs to the LysR transcriptional regulatory family.</text>
</comment>
<dbReference type="GO" id="GO:0003700">
    <property type="term" value="F:DNA-binding transcription factor activity"/>
    <property type="evidence" value="ECO:0007669"/>
    <property type="project" value="InterPro"/>
</dbReference>
<dbReference type="InterPro" id="IPR058163">
    <property type="entry name" value="LysR-type_TF_proteobact-type"/>
</dbReference>
<organism evidence="6 7">
    <name type="scientific">Pseudidiomarina aquimaris</name>
    <dbReference type="NCBI Taxonomy" id="641841"/>
    <lineage>
        <taxon>Bacteria</taxon>
        <taxon>Pseudomonadati</taxon>
        <taxon>Pseudomonadota</taxon>
        <taxon>Gammaproteobacteria</taxon>
        <taxon>Alteromonadales</taxon>
        <taxon>Idiomarinaceae</taxon>
        <taxon>Pseudidiomarina</taxon>
    </lineage>
</organism>
<dbReference type="PRINTS" id="PR00039">
    <property type="entry name" value="HTHLYSR"/>
</dbReference>
<dbReference type="Gene3D" id="3.40.190.10">
    <property type="entry name" value="Periplasmic binding protein-like II"/>
    <property type="match status" value="1"/>
</dbReference>
<evidence type="ECO:0000313" key="6">
    <source>
        <dbReference type="EMBL" id="RUO50808.1"/>
    </source>
</evidence>
<accession>A0A432XQ39</accession>
<dbReference type="PANTHER" id="PTHR30537">
    <property type="entry name" value="HTH-TYPE TRANSCRIPTIONAL REGULATOR"/>
    <property type="match status" value="1"/>
</dbReference>
<proteinExistence type="inferred from homology"/>
<evidence type="ECO:0000313" key="7">
    <source>
        <dbReference type="Proteomes" id="UP000286678"/>
    </source>
</evidence>
<dbReference type="SUPFAM" id="SSF46785">
    <property type="entry name" value="Winged helix' DNA-binding domain"/>
    <property type="match status" value="1"/>
</dbReference>
<dbReference type="InterPro" id="IPR005119">
    <property type="entry name" value="LysR_subst-bd"/>
</dbReference>
<keyword evidence="2" id="KW-0805">Transcription regulation</keyword>
<keyword evidence="4" id="KW-0804">Transcription</keyword>
<dbReference type="SUPFAM" id="SSF53850">
    <property type="entry name" value="Periplasmic binding protein-like II"/>
    <property type="match status" value="1"/>
</dbReference>
<dbReference type="EMBL" id="PIPT01000001">
    <property type="protein sequence ID" value="RUO50808.1"/>
    <property type="molecule type" value="Genomic_DNA"/>
</dbReference>
<dbReference type="InterPro" id="IPR036390">
    <property type="entry name" value="WH_DNA-bd_sf"/>
</dbReference>
<evidence type="ECO:0000256" key="3">
    <source>
        <dbReference type="ARBA" id="ARBA00023125"/>
    </source>
</evidence>